<protein>
    <submittedName>
        <fullName evidence="2">Membrane-bound PQQ-dependent dehydrogenase, glucose/quinate/shikimate family</fullName>
    </submittedName>
</protein>
<feature type="transmembrane region" description="Helical" evidence="1">
    <location>
        <begin position="67"/>
        <end position="83"/>
    </location>
</feature>
<feature type="non-terminal residue" evidence="2">
    <location>
        <position position="110"/>
    </location>
</feature>
<keyword evidence="1" id="KW-1133">Transmembrane helix</keyword>
<sequence>MKRASRATGASRFLLLGLGVIIALLGLALAVGGFKLVSLGGSWYFLIGGVVMAVSGLLIAQCKTAGAWLFAAFLVGTAIWAVADVGLVFWPLFSRLFMFAVVGLVVALVY</sequence>
<feature type="transmembrane region" description="Helical" evidence="1">
    <location>
        <begin position="89"/>
        <end position="109"/>
    </location>
</feature>
<gene>
    <name evidence="2" type="ORF">L9Z73_30835</name>
</gene>
<evidence type="ECO:0000256" key="1">
    <source>
        <dbReference type="SAM" id="Phobius"/>
    </source>
</evidence>
<reference evidence="2 3" key="1">
    <citation type="submission" date="2022-02" db="EMBL/GenBank/DDBJ databases">
        <title>Comparative genomics of the first Antarctic Pseudomonas spp. capable of biotransforming 2,4,6-Trinitrotoluene.</title>
        <authorList>
            <person name="Cabrera M.A."/>
            <person name="Marquez S.L."/>
            <person name="Perez-Donoso J.M."/>
        </authorList>
    </citation>
    <scope>NUCLEOTIDE SEQUENCE [LARGE SCALE GENOMIC DNA]</scope>
    <source>
        <strain evidence="2 3">TNT11</strain>
    </source>
</reference>
<evidence type="ECO:0000313" key="3">
    <source>
        <dbReference type="Proteomes" id="UP001317085"/>
    </source>
</evidence>
<feature type="transmembrane region" description="Helical" evidence="1">
    <location>
        <begin position="40"/>
        <end position="60"/>
    </location>
</feature>
<proteinExistence type="predicted"/>
<keyword evidence="1" id="KW-0812">Transmembrane</keyword>
<comment type="caution">
    <text evidence="2">The sequence shown here is derived from an EMBL/GenBank/DDBJ whole genome shotgun (WGS) entry which is preliminary data.</text>
</comment>
<name>A0ABT0ES30_9PSED</name>
<dbReference type="EMBL" id="JAKNRV010000683">
    <property type="protein sequence ID" value="MCK1788538.1"/>
    <property type="molecule type" value="Genomic_DNA"/>
</dbReference>
<accession>A0ABT0ES30</accession>
<dbReference type="Proteomes" id="UP001317085">
    <property type="component" value="Unassembled WGS sequence"/>
</dbReference>
<keyword evidence="3" id="KW-1185">Reference proteome</keyword>
<organism evidence="2 3">
    <name type="scientific">Pseudomonas emilianonis</name>
    <dbReference type="NCBI Taxonomy" id="2915812"/>
    <lineage>
        <taxon>Bacteria</taxon>
        <taxon>Pseudomonadati</taxon>
        <taxon>Pseudomonadota</taxon>
        <taxon>Gammaproteobacteria</taxon>
        <taxon>Pseudomonadales</taxon>
        <taxon>Pseudomonadaceae</taxon>
        <taxon>Pseudomonas</taxon>
    </lineage>
</organism>
<keyword evidence="1" id="KW-0472">Membrane</keyword>
<evidence type="ECO:0000313" key="2">
    <source>
        <dbReference type="EMBL" id="MCK1788538.1"/>
    </source>
</evidence>